<evidence type="ECO:0000259" key="1">
    <source>
        <dbReference type="Pfam" id="PF12680"/>
    </source>
</evidence>
<dbReference type="AlphaFoldDB" id="A0A368DYY4"/>
<organism evidence="2 3">
    <name type="scientific">PS1 clade bacterium</name>
    <dbReference type="NCBI Taxonomy" id="2175152"/>
    <lineage>
        <taxon>Bacteria</taxon>
        <taxon>Pseudomonadati</taxon>
        <taxon>Pseudomonadota</taxon>
        <taxon>Alphaproteobacteria</taxon>
        <taxon>PS1 clade</taxon>
    </lineage>
</organism>
<dbReference type="Gene3D" id="3.10.450.50">
    <property type="match status" value="1"/>
</dbReference>
<dbReference type="EMBL" id="QOQF01000013">
    <property type="protein sequence ID" value="RCL77037.1"/>
    <property type="molecule type" value="Genomic_DNA"/>
</dbReference>
<dbReference type="InterPro" id="IPR037401">
    <property type="entry name" value="SnoaL-like"/>
</dbReference>
<reference evidence="2 3" key="1">
    <citation type="journal article" date="2018" name="Microbiome">
        <title>Fine metagenomic profile of the Mediterranean stratified and mixed water columns revealed by assembly and recruitment.</title>
        <authorList>
            <person name="Haro-Moreno J.M."/>
            <person name="Lopez-Perez M."/>
            <person name="De La Torre J.R."/>
            <person name="Picazo A."/>
            <person name="Camacho A."/>
            <person name="Rodriguez-Valera F."/>
        </authorList>
    </citation>
    <scope>NUCLEOTIDE SEQUENCE [LARGE SCALE GENOMIC DNA]</scope>
    <source>
        <strain evidence="2">MED-G55</strain>
    </source>
</reference>
<dbReference type="InterPro" id="IPR032710">
    <property type="entry name" value="NTF2-like_dom_sf"/>
</dbReference>
<evidence type="ECO:0000313" key="2">
    <source>
        <dbReference type="EMBL" id="RCL77037.1"/>
    </source>
</evidence>
<dbReference type="Proteomes" id="UP000252132">
    <property type="component" value="Unassembled WGS sequence"/>
</dbReference>
<sequence length="163" mass="18417">MVVSRYLVNREKIMLENLVFGSPIEGTPPSTYHIRAVLHDYCKFLSEGDVDGILNLFDPEARFFDPVGEPPRIGYDQIREFFEPSAGQLVLRPEGAIRVSGFYAAVGMRARVHGYGPEFFVDTLDAVVFNEAGRMTHFYAFWGSSNNPSPDTNWPPHQGWDNT</sequence>
<name>A0A368DYY4_9PROT</name>
<dbReference type="SUPFAM" id="SSF54427">
    <property type="entry name" value="NTF2-like"/>
    <property type="match status" value="1"/>
</dbReference>
<evidence type="ECO:0000313" key="3">
    <source>
        <dbReference type="Proteomes" id="UP000252132"/>
    </source>
</evidence>
<dbReference type="Pfam" id="PF12680">
    <property type="entry name" value="SnoaL_2"/>
    <property type="match status" value="1"/>
</dbReference>
<comment type="caution">
    <text evidence="2">The sequence shown here is derived from an EMBL/GenBank/DDBJ whole genome shotgun (WGS) entry which is preliminary data.</text>
</comment>
<accession>A0A368DYY4</accession>
<protein>
    <recommendedName>
        <fullName evidence="1">SnoaL-like domain-containing protein</fullName>
    </recommendedName>
</protein>
<proteinExistence type="predicted"/>
<gene>
    <name evidence="2" type="ORF">DBW69_04305</name>
</gene>
<feature type="domain" description="SnoaL-like" evidence="1">
    <location>
        <begin position="40"/>
        <end position="136"/>
    </location>
</feature>